<dbReference type="InParanoid" id="A0A6P8HX06"/>
<feature type="compositionally biased region" description="Polar residues" evidence="1">
    <location>
        <begin position="1"/>
        <end position="11"/>
    </location>
</feature>
<organism evidence="2 3">
    <name type="scientific">Actinia tenebrosa</name>
    <name type="common">Australian red waratah sea anemone</name>
    <dbReference type="NCBI Taxonomy" id="6105"/>
    <lineage>
        <taxon>Eukaryota</taxon>
        <taxon>Metazoa</taxon>
        <taxon>Cnidaria</taxon>
        <taxon>Anthozoa</taxon>
        <taxon>Hexacorallia</taxon>
        <taxon>Actiniaria</taxon>
        <taxon>Actiniidae</taxon>
        <taxon>Actinia</taxon>
    </lineage>
</organism>
<sequence length="537" mass="61018">MKTNGKQQSLLAQRKEKEKKKERLCGWSQDKETLLRDDIGIESWFVDEYNSDDEDKTDRRYKCALVESLERRKRLAKERTKIILTPNSATNQNQNAHEPLRNREPTLSSKSSESVTVLSEESSESTSSSVGHVILSQSGPAADDTPCDTKWDFHSKDLTPRELDSFTTSNDSPIVTLLRYEKNLKNRRENRLNNRFGDVFRKVDKSDSISPKAPVNMTSVCFTQGMIQPMNNTAKNCRSKPRTVLPSLEMKNKSNAKKSKMASKLTNDKTCHESVKGVDAQECRGDKNQTNSIMRNNTSKKQNLDVMTENKTATEPGNKSGVVNGIKFNFDVLENYALVRNARKDINFTEYVKMIRKFEGLSVRQSLEKQLNAEEGKGVDFRTSIRRRNSSENLSFDTVRAMWNEAQRSRLTTQALSERLSLHAKGLGSILMLNVDPKSRSSSEPIGNEKEKYNYKGKFHSGKYTCPLQRILAVTNKRMQANEVFSEQIKNQKHLNVSRDKESTENKLVGITKSKTGIHCYVVGRTTPVSEDTAMEQ</sequence>
<accession>A0A6P8HX06</accession>
<feature type="compositionally biased region" description="Low complexity" evidence="1">
    <location>
        <begin position="106"/>
        <end position="130"/>
    </location>
</feature>
<dbReference type="Proteomes" id="UP000515163">
    <property type="component" value="Unplaced"/>
</dbReference>
<dbReference type="OrthoDB" id="10406418at2759"/>
<reference evidence="3" key="1">
    <citation type="submission" date="2025-08" db="UniProtKB">
        <authorList>
            <consortium name="RefSeq"/>
        </authorList>
    </citation>
    <scope>IDENTIFICATION</scope>
    <source>
        <tissue evidence="3">Tentacle</tissue>
    </source>
</reference>
<evidence type="ECO:0000313" key="2">
    <source>
        <dbReference type="Proteomes" id="UP000515163"/>
    </source>
</evidence>
<name>A0A6P8HX06_ACTTE</name>
<protein>
    <submittedName>
        <fullName evidence="3">Uncharacterized protein LOC116296031</fullName>
    </submittedName>
</protein>
<feature type="region of interest" description="Disordered" evidence="1">
    <location>
        <begin position="1"/>
        <end position="23"/>
    </location>
</feature>
<keyword evidence="2" id="KW-1185">Reference proteome</keyword>
<evidence type="ECO:0000313" key="3">
    <source>
        <dbReference type="RefSeq" id="XP_031559851.1"/>
    </source>
</evidence>
<feature type="compositionally biased region" description="Polar residues" evidence="1">
    <location>
        <begin position="85"/>
        <end position="96"/>
    </location>
</feature>
<dbReference type="GeneID" id="116296031"/>
<dbReference type="AlphaFoldDB" id="A0A6P8HX06"/>
<feature type="region of interest" description="Disordered" evidence="1">
    <location>
        <begin position="80"/>
        <end position="131"/>
    </location>
</feature>
<gene>
    <name evidence="3" type="primary">LOC116296031</name>
</gene>
<dbReference type="KEGG" id="aten:116296031"/>
<proteinExistence type="predicted"/>
<feature type="compositionally biased region" description="Basic and acidic residues" evidence="1">
    <location>
        <begin position="13"/>
        <end position="23"/>
    </location>
</feature>
<evidence type="ECO:0000256" key="1">
    <source>
        <dbReference type="SAM" id="MobiDB-lite"/>
    </source>
</evidence>
<dbReference type="RefSeq" id="XP_031559851.1">
    <property type="nucleotide sequence ID" value="XM_031703991.1"/>
</dbReference>